<protein>
    <submittedName>
        <fullName evidence="3">Uncharacterized protein</fullName>
    </submittedName>
</protein>
<comment type="caution">
    <text evidence="3">The sequence shown here is derived from an EMBL/GenBank/DDBJ whole genome shotgun (WGS) entry which is preliminary data.</text>
</comment>
<feature type="coiled-coil region" evidence="1">
    <location>
        <begin position="145"/>
        <end position="176"/>
    </location>
</feature>
<keyword evidence="1" id="KW-0175">Coiled coil</keyword>
<organism evidence="3">
    <name type="scientific">Tanacetum cinerariifolium</name>
    <name type="common">Dalmatian daisy</name>
    <name type="synonym">Chrysanthemum cinerariifolium</name>
    <dbReference type="NCBI Taxonomy" id="118510"/>
    <lineage>
        <taxon>Eukaryota</taxon>
        <taxon>Viridiplantae</taxon>
        <taxon>Streptophyta</taxon>
        <taxon>Embryophyta</taxon>
        <taxon>Tracheophyta</taxon>
        <taxon>Spermatophyta</taxon>
        <taxon>Magnoliopsida</taxon>
        <taxon>eudicotyledons</taxon>
        <taxon>Gunneridae</taxon>
        <taxon>Pentapetalae</taxon>
        <taxon>asterids</taxon>
        <taxon>campanulids</taxon>
        <taxon>Asterales</taxon>
        <taxon>Asteraceae</taxon>
        <taxon>Asteroideae</taxon>
        <taxon>Anthemideae</taxon>
        <taxon>Anthemidinae</taxon>
        <taxon>Tanacetum</taxon>
    </lineage>
</organism>
<gene>
    <name evidence="3" type="ORF">Tci_036333</name>
</gene>
<feature type="compositionally biased region" description="Basic and acidic residues" evidence="2">
    <location>
        <begin position="117"/>
        <end position="135"/>
    </location>
</feature>
<reference evidence="3" key="1">
    <citation type="journal article" date="2019" name="Sci. Rep.">
        <title>Draft genome of Tanacetum cinerariifolium, the natural source of mosquito coil.</title>
        <authorList>
            <person name="Yamashiro T."/>
            <person name="Shiraishi A."/>
            <person name="Satake H."/>
            <person name="Nakayama K."/>
        </authorList>
    </citation>
    <scope>NUCLEOTIDE SEQUENCE</scope>
</reference>
<sequence>MARKNDLVGREVKASIPMMISGVRIKRLHDDIRVIALRFDADEGVTLVDETQGRNDQDMFDTSIPDDEKVVAEKKVSTANPVLTAGEVVTTASVEVSKEPSETPTPTPIDSSQQLSKAKDKGKAKMIKPEKPKRKDQIMIDEEVARNLEAQMQAELKEEERLARQKEEKANIALIESWDNTQDMIDTDYELASRLQEEERGELTIEEKSREDLEVLWSIVKARFKKTTPVDDMDNLLFQTLKIMFEYHVQDNIWKYQQGLAKVLNWRLFYSYGVYCVTTHNMVYYLLVEKMYPFTRNISHQMWNDVRLQVDYEVEMAYDFLRLIRRKSSEGYVPE</sequence>
<evidence type="ECO:0000256" key="1">
    <source>
        <dbReference type="SAM" id="Coils"/>
    </source>
</evidence>
<feature type="region of interest" description="Disordered" evidence="2">
    <location>
        <begin position="93"/>
        <end position="135"/>
    </location>
</feature>
<proteinExistence type="predicted"/>
<dbReference type="EMBL" id="BKCJ010005005">
    <property type="protein sequence ID" value="GEU64355.1"/>
    <property type="molecule type" value="Genomic_DNA"/>
</dbReference>
<accession>A0A6L2LW46</accession>
<evidence type="ECO:0000256" key="2">
    <source>
        <dbReference type="SAM" id="MobiDB-lite"/>
    </source>
</evidence>
<evidence type="ECO:0000313" key="3">
    <source>
        <dbReference type="EMBL" id="GEU64355.1"/>
    </source>
</evidence>
<name>A0A6L2LW46_TANCI</name>
<dbReference type="AlphaFoldDB" id="A0A6L2LW46"/>